<dbReference type="Proteomes" id="UP000276834">
    <property type="component" value="Unassembled WGS sequence"/>
</dbReference>
<accession>A0A3L8SYZ9</accession>
<feature type="domain" description="DMAP1-binding" evidence="2">
    <location>
        <begin position="125"/>
        <end position="264"/>
    </location>
</feature>
<proteinExistence type="predicted"/>
<dbReference type="SMART" id="SM01137">
    <property type="entry name" value="DMAP_binding"/>
    <property type="match status" value="1"/>
</dbReference>
<feature type="region of interest" description="Disordered" evidence="1">
    <location>
        <begin position="1"/>
        <end position="20"/>
    </location>
</feature>
<feature type="compositionally biased region" description="Polar residues" evidence="1">
    <location>
        <begin position="7"/>
        <end position="20"/>
    </location>
</feature>
<keyword evidence="4" id="KW-1185">Reference proteome</keyword>
<evidence type="ECO:0000259" key="2">
    <source>
        <dbReference type="SMART" id="SM01137"/>
    </source>
</evidence>
<reference evidence="3 4" key="1">
    <citation type="journal article" date="2018" name="Proc. R. Soc. B">
        <title>A non-coding region near Follistatin controls head colour polymorphism in the Gouldian finch.</title>
        <authorList>
            <person name="Toomey M.B."/>
            <person name="Marques C.I."/>
            <person name="Andrade P."/>
            <person name="Araujo P.M."/>
            <person name="Sabatino S."/>
            <person name="Gazda M.A."/>
            <person name="Afonso S."/>
            <person name="Lopes R.J."/>
            <person name="Corbo J.C."/>
            <person name="Carneiro M."/>
        </authorList>
    </citation>
    <scope>NUCLEOTIDE SEQUENCE [LARGE SCALE GENOMIC DNA]</scope>
    <source>
        <strain evidence="3">Red01</strain>
        <tissue evidence="3">Muscle</tissue>
    </source>
</reference>
<gene>
    <name evidence="3" type="ORF">DV515_00001361</name>
</gene>
<sequence length="527" mass="57567">MKLRSSRAGQSTWEKSQGQGRRQAGKAEACRELLNGDATFSCVALCDGVLSQGHPSSECPAAMCSFCSLTSLLLESFHLRFIHGLAFSLNPLPALSLCKEIEICRGFGEWVENPTHSVCSKDFVGDITQKGYEKKRSKLIGAYLPQPPGVDQALPQERRTPVTPSSSSRYHRRRSSGSRDERYRSVAARDCFEEAVNCIQYDGHHSPSLTEVKSYHSPVQIHEKQITRDTGDEYVHTEAVQAALAKHKERKMAVPMPSKRRSLVVQTSMDAYTPPEDEGSVQGDSQGTPTSSQGSINMEHWISQAIHGSTTSTTSSSSTQSGGSGAAHRLADVMAQTHIENHSAPPDVTTYTSEHSIQVERPQGSTARVAPKYGNAELMETGDGMSQNKIGVILSILAFLVVTPLTDVSIDPCPAGVPVSSRVSAKIQQLVNTLKRPKRPPLREFFVDDFEELLEVQQPDPNQPKPEGAQMLAMRGEQLGVVTNWPPSLEAALQRWGTISPKAPCLTTMDTNGKPLYILTYGEHSSN</sequence>
<dbReference type="EMBL" id="QUSF01000003">
    <property type="protein sequence ID" value="RLW11564.1"/>
    <property type="molecule type" value="Genomic_DNA"/>
</dbReference>
<evidence type="ECO:0000313" key="4">
    <source>
        <dbReference type="Proteomes" id="UP000276834"/>
    </source>
</evidence>
<evidence type="ECO:0000313" key="3">
    <source>
        <dbReference type="EMBL" id="RLW11564.1"/>
    </source>
</evidence>
<dbReference type="PANTHER" id="PTHR22754">
    <property type="entry name" value="DISCO-INTERACTING PROTEIN 2 DIP2 -RELATED"/>
    <property type="match status" value="1"/>
</dbReference>
<evidence type="ECO:0000256" key="1">
    <source>
        <dbReference type="SAM" id="MobiDB-lite"/>
    </source>
</evidence>
<dbReference type="InterPro" id="IPR010506">
    <property type="entry name" value="DMAP1-bd"/>
</dbReference>
<feature type="region of interest" description="Disordered" evidence="1">
    <location>
        <begin position="308"/>
        <end position="327"/>
    </location>
</feature>
<feature type="region of interest" description="Disordered" evidence="1">
    <location>
        <begin position="146"/>
        <end position="183"/>
    </location>
</feature>
<organism evidence="3 4">
    <name type="scientific">Chloebia gouldiae</name>
    <name type="common">Gouldian finch</name>
    <name type="synonym">Erythrura gouldiae</name>
    <dbReference type="NCBI Taxonomy" id="44316"/>
    <lineage>
        <taxon>Eukaryota</taxon>
        <taxon>Metazoa</taxon>
        <taxon>Chordata</taxon>
        <taxon>Craniata</taxon>
        <taxon>Vertebrata</taxon>
        <taxon>Euteleostomi</taxon>
        <taxon>Archelosauria</taxon>
        <taxon>Archosauria</taxon>
        <taxon>Dinosauria</taxon>
        <taxon>Saurischia</taxon>
        <taxon>Theropoda</taxon>
        <taxon>Coelurosauria</taxon>
        <taxon>Aves</taxon>
        <taxon>Neognathae</taxon>
        <taxon>Neoaves</taxon>
        <taxon>Telluraves</taxon>
        <taxon>Australaves</taxon>
        <taxon>Passeriformes</taxon>
        <taxon>Passeroidea</taxon>
        <taxon>Passeridae</taxon>
        <taxon>Chloebia</taxon>
    </lineage>
</organism>
<dbReference type="Pfam" id="PF06464">
    <property type="entry name" value="DMAP_binding"/>
    <property type="match status" value="1"/>
</dbReference>
<dbReference type="AlphaFoldDB" id="A0A3L8SYZ9"/>
<feature type="compositionally biased region" description="Polar residues" evidence="1">
    <location>
        <begin position="282"/>
        <end position="295"/>
    </location>
</feature>
<dbReference type="OrthoDB" id="69964at2759"/>
<dbReference type="PANTHER" id="PTHR22754:SF33">
    <property type="entry name" value="DISCO-INTERACTING PROTEIN 2 HOMOLOG C"/>
    <property type="match status" value="1"/>
</dbReference>
<comment type="caution">
    <text evidence="3">The sequence shown here is derived from an EMBL/GenBank/DDBJ whole genome shotgun (WGS) entry which is preliminary data.</text>
</comment>
<name>A0A3L8SYZ9_CHLGU</name>
<feature type="compositionally biased region" description="Low complexity" evidence="1">
    <location>
        <begin position="308"/>
        <end position="321"/>
    </location>
</feature>
<protein>
    <recommendedName>
        <fullName evidence="2">DMAP1-binding domain-containing protein</fullName>
    </recommendedName>
</protein>
<feature type="region of interest" description="Disordered" evidence="1">
    <location>
        <begin position="271"/>
        <end position="295"/>
    </location>
</feature>